<dbReference type="Pfam" id="PF18928">
    <property type="entry name" value="DUF5677"/>
    <property type="match status" value="1"/>
</dbReference>
<protein>
    <submittedName>
        <fullName evidence="1">DUF5677 domain-containing protein</fullName>
    </submittedName>
</protein>
<evidence type="ECO:0000313" key="1">
    <source>
        <dbReference type="EMBL" id="MDR9764410.1"/>
    </source>
</evidence>
<sequence length="299" mass="33438">MLPLTTETMPEISKVAVDVAAMAEFTSEEGFMSLAVDLAIETGQYVCVAACTTGKEQSWSRDQAAIGGNMVRIYKLIDAMLDQHCKLRGETSFMLARLVFETIVNVRYLIANFSPALIDSYVEYSLRHEKKLWDDIAKNIVKRNGVVLPIEERMQKSIERAFDAACLSIDAIDPKKKSPWGNRNLYEKAQAVSLDALYLSAFGGTSHGIHGAWEDICGNNLHWDGSRFTPNIEWSMPRPQLLLALCPVIVETVYMYFEFIGEDSARDMFAEPLQNLVDRIASVSAAHEAYLGGKTWPNI</sequence>
<dbReference type="InterPro" id="IPR043733">
    <property type="entry name" value="DUF5677"/>
</dbReference>
<organism evidence="1 2">
    <name type="scientific">Rhizobium redzepovicii</name>
    <dbReference type="NCBI Taxonomy" id="2867518"/>
    <lineage>
        <taxon>Bacteria</taxon>
        <taxon>Pseudomonadati</taxon>
        <taxon>Pseudomonadota</taxon>
        <taxon>Alphaproteobacteria</taxon>
        <taxon>Hyphomicrobiales</taxon>
        <taxon>Rhizobiaceae</taxon>
        <taxon>Rhizobium/Agrobacterium group</taxon>
        <taxon>Rhizobium</taxon>
    </lineage>
</organism>
<gene>
    <name evidence="1" type="ORF">RJJ37_33215</name>
</gene>
<dbReference type="AlphaFoldDB" id="A0AAW8PCY8"/>
<dbReference type="RefSeq" id="WP_310808955.1">
    <property type="nucleotide sequence ID" value="NZ_JAVLSH010000037.1"/>
</dbReference>
<dbReference type="EMBL" id="JAVLSH010000037">
    <property type="protein sequence ID" value="MDR9764410.1"/>
    <property type="molecule type" value="Genomic_DNA"/>
</dbReference>
<name>A0AAW8PCY8_9HYPH</name>
<keyword evidence="2" id="KW-1185">Reference proteome</keyword>
<comment type="caution">
    <text evidence="1">The sequence shown here is derived from an EMBL/GenBank/DDBJ whole genome shotgun (WGS) entry which is preliminary data.</text>
</comment>
<proteinExistence type="predicted"/>
<accession>A0AAW8PCY8</accession>
<dbReference type="Proteomes" id="UP001269402">
    <property type="component" value="Unassembled WGS sequence"/>
</dbReference>
<reference evidence="2" key="1">
    <citation type="submission" date="2023-07" db="EMBL/GenBank/DDBJ databases">
        <title>Genomic characterization of faba bean (Vicia faba) microsymbionts in Mexican soils.</title>
        <authorList>
            <person name="Rivera Orduna F.N."/>
            <person name="Guevara-Luna J."/>
            <person name="Yan J."/>
            <person name="Arroyo-Herrera I."/>
            <person name="Li Y."/>
            <person name="Vasquez-Murrieta M.S."/>
            <person name="Wang E.T."/>
        </authorList>
    </citation>
    <scope>NUCLEOTIDE SEQUENCE [LARGE SCALE GENOMIC DNA]</scope>
    <source>
        <strain evidence="2">CH6</strain>
    </source>
</reference>
<evidence type="ECO:0000313" key="2">
    <source>
        <dbReference type="Proteomes" id="UP001269402"/>
    </source>
</evidence>